<dbReference type="Pfam" id="PF01032">
    <property type="entry name" value="FecCD"/>
    <property type="match status" value="1"/>
</dbReference>
<evidence type="ECO:0000256" key="3">
    <source>
        <dbReference type="ARBA" id="ARBA00022448"/>
    </source>
</evidence>
<comment type="caution">
    <text evidence="9">The sequence shown here is derived from an EMBL/GenBank/DDBJ whole genome shotgun (WGS) entry which is preliminary data.</text>
</comment>
<dbReference type="GO" id="GO:0005886">
    <property type="term" value="C:plasma membrane"/>
    <property type="evidence" value="ECO:0007669"/>
    <property type="project" value="UniProtKB-SubCell"/>
</dbReference>
<feature type="transmembrane region" description="Helical" evidence="8">
    <location>
        <begin position="220"/>
        <end position="243"/>
    </location>
</feature>
<dbReference type="CDD" id="cd06550">
    <property type="entry name" value="TM_ABC_iron-siderophores_like"/>
    <property type="match status" value="1"/>
</dbReference>
<sequence>MLWKDQTAIWSFLVYVRKFGGRWSGVQLSTTRPLGWRLVRIGIWLVVLLAAGILLSLFTGVAPLQIRSVLEQWILGEKSKELLIFQTIRFPRAVLGAVVGANLAVAGALMQAVTRNPLASPQVFGVNAGAALAVVLAIMSLPDIGKSNLVYFAFAGAILGGFTVFAFAASSGMTNLKIALVGMAVHLLLTSITKGAIIFNEQISDVMYWMSGSISGAAWTDVRMILPWSIGGMLLALGLSGPLSVFRLGEEVAIGLGQNIKVVRFLTCLSIVILGGSSVSVAGSIGFVGLMIPHIVRKLVGTDYRVVVPVSAWCGAVLVTFSDVLARLISYPFESPVGIVTALLGTPFFLYLASKKGKEMV</sequence>
<dbReference type="AlphaFoldDB" id="A0A3M8D3E7"/>
<keyword evidence="6 8" id="KW-1133">Transmembrane helix</keyword>
<comment type="similarity">
    <text evidence="2">Belongs to the binding-protein-dependent transport system permease family. FecCD subfamily.</text>
</comment>
<feature type="transmembrane region" description="Helical" evidence="8">
    <location>
        <begin position="93"/>
        <end position="112"/>
    </location>
</feature>
<feature type="transmembrane region" description="Helical" evidence="8">
    <location>
        <begin position="335"/>
        <end position="353"/>
    </location>
</feature>
<dbReference type="InterPro" id="IPR000522">
    <property type="entry name" value="ABC_transptr_permease_BtuC"/>
</dbReference>
<evidence type="ECO:0000256" key="5">
    <source>
        <dbReference type="ARBA" id="ARBA00022692"/>
    </source>
</evidence>
<protein>
    <submittedName>
        <fullName evidence="9">Iron ABC transporter permease</fullName>
    </submittedName>
</protein>
<dbReference type="EMBL" id="RHHU01000012">
    <property type="protein sequence ID" value="RNB82604.1"/>
    <property type="molecule type" value="Genomic_DNA"/>
</dbReference>
<dbReference type="Gene3D" id="1.10.3470.10">
    <property type="entry name" value="ABC transporter involved in vitamin B12 uptake, BtuC"/>
    <property type="match status" value="1"/>
</dbReference>
<evidence type="ECO:0000256" key="8">
    <source>
        <dbReference type="SAM" id="Phobius"/>
    </source>
</evidence>
<keyword evidence="10" id="KW-1185">Reference proteome</keyword>
<evidence type="ECO:0000256" key="7">
    <source>
        <dbReference type="ARBA" id="ARBA00023136"/>
    </source>
</evidence>
<gene>
    <name evidence="9" type="ORF">EDM59_20880</name>
</gene>
<dbReference type="Proteomes" id="UP000269573">
    <property type="component" value="Unassembled WGS sequence"/>
</dbReference>
<reference evidence="9 10" key="1">
    <citation type="submission" date="2018-10" db="EMBL/GenBank/DDBJ databases">
        <title>Phylogenomics of Brevibacillus.</title>
        <authorList>
            <person name="Dunlap C."/>
        </authorList>
    </citation>
    <scope>NUCLEOTIDE SEQUENCE [LARGE SCALE GENOMIC DNA]</scope>
    <source>
        <strain evidence="9 10">JCM 15774</strain>
    </source>
</reference>
<dbReference type="PANTHER" id="PTHR30472:SF1">
    <property type="entry name" value="FE(3+) DICITRATE TRANSPORT SYSTEM PERMEASE PROTEIN FECC-RELATED"/>
    <property type="match status" value="1"/>
</dbReference>
<feature type="transmembrane region" description="Helical" evidence="8">
    <location>
        <begin position="149"/>
        <end position="170"/>
    </location>
</feature>
<dbReference type="PANTHER" id="PTHR30472">
    <property type="entry name" value="FERRIC ENTEROBACTIN TRANSPORT SYSTEM PERMEASE PROTEIN"/>
    <property type="match status" value="1"/>
</dbReference>
<organism evidence="9 10">
    <name type="scientific">Brevibacillus nitrificans</name>
    <dbReference type="NCBI Taxonomy" id="651560"/>
    <lineage>
        <taxon>Bacteria</taxon>
        <taxon>Bacillati</taxon>
        <taxon>Bacillota</taxon>
        <taxon>Bacilli</taxon>
        <taxon>Bacillales</taxon>
        <taxon>Paenibacillaceae</taxon>
        <taxon>Brevibacillus</taxon>
    </lineage>
</organism>
<name>A0A3M8D3E7_9BACL</name>
<keyword evidence="5 8" id="KW-0812">Transmembrane</keyword>
<comment type="subcellular location">
    <subcellularLocation>
        <location evidence="1">Cell membrane</location>
        <topology evidence="1">Multi-pass membrane protein</topology>
    </subcellularLocation>
</comment>
<dbReference type="FunFam" id="1.10.3470.10:FF:000001">
    <property type="entry name" value="Vitamin B12 ABC transporter permease BtuC"/>
    <property type="match status" value="1"/>
</dbReference>
<evidence type="ECO:0000313" key="10">
    <source>
        <dbReference type="Proteomes" id="UP000269573"/>
    </source>
</evidence>
<evidence type="ECO:0000256" key="4">
    <source>
        <dbReference type="ARBA" id="ARBA00022475"/>
    </source>
</evidence>
<keyword evidence="3" id="KW-0813">Transport</keyword>
<evidence type="ECO:0000256" key="6">
    <source>
        <dbReference type="ARBA" id="ARBA00022989"/>
    </source>
</evidence>
<keyword evidence="4" id="KW-1003">Cell membrane</keyword>
<evidence type="ECO:0000256" key="2">
    <source>
        <dbReference type="ARBA" id="ARBA00007935"/>
    </source>
</evidence>
<accession>A0A3M8D3E7</accession>
<dbReference type="GO" id="GO:0033214">
    <property type="term" value="P:siderophore-iron import into cell"/>
    <property type="evidence" value="ECO:0007669"/>
    <property type="project" value="TreeGrafter"/>
</dbReference>
<dbReference type="InterPro" id="IPR037294">
    <property type="entry name" value="ABC_BtuC-like"/>
</dbReference>
<dbReference type="GO" id="GO:0022857">
    <property type="term" value="F:transmembrane transporter activity"/>
    <property type="evidence" value="ECO:0007669"/>
    <property type="project" value="InterPro"/>
</dbReference>
<proteinExistence type="inferred from homology"/>
<dbReference type="SUPFAM" id="SSF81345">
    <property type="entry name" value="ABC transporter involved in vitamin B12 uptake, BtuC"/>
    <property type="match status" value="1"/>
</dbReference>
<evidence type="ECO:0000313" key="9">
    <source>
        <dbReference type="EMBL" id="RNB82604.1"/>
    </source>
</evidence>
<feature type="transmembrane region" description="Helical" evidence="8">
    <location>
        <begin position="41"/>
        <end position="64"/>
    </location>
</feature>
<feature type="transmembrane region" description="Helical" evidence="8">
    <location>
        <begin position="263"/>
        <end position="292"/>
    </location>
</feature>
<evidence type="ECO:0000256" key="1">
    <source>
        <dbReference type="ARBA" id="ARBA00004651"/>
    </source>
</evidence>
<keyword evidence="7 8" id="KW-0472">Membrane</keyword>
<feature type="transmembrane region" description="Helical" evidence="8">
    <location>
        <begin position="176"/>
        <end position="199"/>
    </location>
</feature>
<feature type="transmembrane region" description="Helical" evidence="8">
    <location>
        <begin position="124"/>
        <end position="142"/>
    </location>
</feature>